<dbReference type="InterPro" id="IPR021629">
    <property type="entry name" value="Mediator_Med23"/>
</dbReference>
<evidence type="ECO:0000313" key="7">
    <source>
        <dbReference type="Proteomes" id="UP000652761"/>
    </source>
</evidence>
<dbReference type="OrthoDB" id="1644505at2759"/>
<evidence type="ECO:0000256" key="4">
    <source>
        <dbReference type="ARBA" id="ARBA00023163"/>
    </source>
</evidence>
<evidence type="ECO:0000256" key="5">
    <source>
        <dbReference type="ARBA" id="ARBA00023242"/>
    </source>
</evidence>
<keyword evidence="3" id="KW-0805">Transcription regulation</keyword>
<evidence type="ECO:0000256" key="3">
    <source>
        <dbReference type="ARBA" id="ARBA00023015"/>
    </source>
</evidence>
<accession>A0A843URB1</accession>
<comment type="subcellular location">
    <subcellularLocation>
        <location evidence="1">Nucleus</location>
    </subcellularLocation>
</comment>
<evidence type="ECO:0000313" key="6">
    <source>
        <dbReference type="EMBL" id="MQL85881.1"/>
    </source>
</evidence>
<gene>
    <name evidence="6" type="ORF">Taro_018400</name>
</gene>
<keyword evidence="5" id="KW-0539">Nucleus</keyword>
<keyword evidence="4" id="KW-0804">Transcription</keyword>
<evidence type="ECO:0000256" key="1">
    <source>
        <dbReference type="ARBA" id="ARBA00004123"/>
    </source>
</evidence>
<dbReference type="PANTHER" id="PTHR12691">
    <property type="entry name" value="MEDIATOR OF RNA POLYMERASE II TRANSCRIPTION SUBUNIT 23"/>
    <property type="match status" value="1"/>
</dbReference>
<dbReference type="GO" id="GO:0010628">
    <property type="term" value="P:positive regulation of gene expression"/>
    <property type="evidence" value="ECO:0007669"/>
    <property type="project" value="TreeGrafter"/>
</dbReference>
<dbReference type="GO" id="GO:0016592">
    <property type="term" value="C:mediator complex"/>
    <property type="evidence" value="ECO:0007669"/>
    <property type="project" value="TreeGrafter"/>
</dbReference>
<reference evidence="6" key="1">
    <citation type="submission" date="2017-07" db="EMBL/GenBank/DDBJ databases">
        <title>Taro Niue Genome Assembly and Annotation.</title>
        <authorList>
            <person name="Atibalentja N."/>
            <person name="Keating K."/>
            <person name="Fields C.J."/>
        </authorList>
    </citation>
    <scope>NUCLEOTIDE SEQUENCE</scope>
    <source>
        <strain evidence="6">Niue_2</strain>
        <tissue evidence="6">Leaf</tissue>
    </source>
</reference>
<dbReference type="GO" id="GO:0006357">
    <property type="term" value="P:regulation of transcription by RNA polymerase II"/>
    <property type="evidence" value="ECO:0007669"/>
    <property type="project" value="TreeGrafter"/>
</dbReference>
<dbReference type="PANTHER" id="PTHR12691:SF10">
    <property type="entry name" value="MEDIATOR OF RNA POLYMERASE II TRANSCRIPTION SUBUNIT 23"/>
    <property type="match status" value="1"/>
</dbReference>
<proteinExistence type="inferred from homology"/>
<dbReference type="Proteomes" id="UP000652761">
    <property type="component" value="Unassembled WGS sequence"/>
</dbReference>
<dbReference type="AlphaFoldDB" id="A0A843URB1"/>
<dbReference type="EMBL" id="NMUH01000856">
    <property type="protein sequence ID" value="MQL85881.1"/>
    <property type="molecule type" value="Genomic_DNA"/>
</dbReference>
<sequence length="143" mass="15858">MERVLELEIDIHRQILLETRGQLFSRSALLMLLVLLCKLSSESMALLLNCMVDVFGKTLQPPASVEASEITDIIDFLHHAVLYEGQGGPVQSSSKPKPETLTLCAKVMDMLRPDVQHLLSHLKTDPNSSIYAATHPKLVQNPS</sequence>
<name>A0A843URB1_COLES</name>
<evidence type="ECO:0000256" key="2">
    <source>
        <dbReference type="ARBA" id="ARBA00010222"/>
    </source>
</evidence>
<protein>
    <submittedName>
        <fullName evidence="6">Uncharacterized protein</fullName>
    </submittedName>
</protein>
<organism evidence="6 7">
    <name type="scientific">Colocasia esculenta</name>
    <name type="common">Wild taro</name>
    <name type="synonym">Arum esculentum</name>
    <dbReference type="NCBI Taxonomy" id="4460"/>
    <lineage>
        <taxon>Eukaryota</taxon>
        <taxon>Viridiplantae</taxon>
        <taxon>Streptophyta</taxon>
        <taxon>Embryophyta</taxon>
        <taxon>Tracheophyta</taxon>
        <taxon>Spermatophyta</taxon>
        <taxon>Magnoliopsida</taxon>
        <taxon>Liliopsida</taxon>
        <taxon>Araceae</taxon>
        <taxon>Aroideae</taxon>
        <taxon>Colocasieae</taxon>
        <taxon>Colocasia</taxon>
    </lineage>
</organism>
<dbReference type="GO" id="GO:0005667">
    <property type="term" value="C:transcription regulator complex"/>
    <property type="evidence" value="ECO:0007669"/>
    <property type="project" value="TreeGrafter"/>
</dbReference>
<keyword evidence="7" id="KW-1185">Reference proteome</keyword>
<comment type="similarity">
    <text evidence="2">Belongs to the Mediator complex subunit 23 family.</text>
</comment>
<comment type="caution">
    <text evidence="6">The sequence shown here is derived from an EMBL/GenBank/DDBJ whole genome shotgun (WGS) entry which is preliminary data.</text>
</comment>